<dbReference type="Proteomes" id="UP000076580">
    <property type="component" value="Chromosome 01"/>
</dbReference>
<accession>A0A151GVG2</accession>
<gene>
    <name evidence="3" type="ORF">DCS_02202</name>
</gene>
<proteinExistence type="predicted"/>
<dbReference type="EMBL" id="LAYC01000001">
    <property type="protein sequence ID" value="KYK61061.1"/>
    <property type="molecule type" value="Genomic_DNA"/>
</dbReference>
<name>A0A151GVG2_DRECN</name>
<reference evidence="3 4" key="1">
    <citation type="journal article" date="2016" name="Sci. Rep.">
        <title>Insights into Adaptations to a Near-Obligate Nematode Endoparasitic Lifestyle from the Finished Genome of Drechmeria coniospora.</title>
        <authorList>
            <person name="Zhang L."/>
            <person name="Zhou Z."/>
            <person name="Guo Q."/>
            <person name="Fokkens L."/>
            <person name="Miskei M."/>
            <person name="Pocsi I."/>
            <person name="Zhang W."/>
            <person name="Chen M."/>
            <person name="Wang L."/>
            <person name="Sun Y."/>
            <person name="Donzelli B.G."/>
            <person name="Gibson D.M."/>
            <person name="Nelson D.R."/>
            <person name="Luo J.G."/>
            <person name="Rep M."/>
            <person name="Liu H."/>
            <person name="Yang S."/>
            <person name="Wang J."/>
            <person name="Krasnoff S.B."/>
            <person name="Xu Y."/>
            <person name="Molnar I."/>
            <person name="Lin M."/>
        </authorList>
    </citation>
    <scope>NUCLEOTIDE SEQUENCE [LARGE SCALE GENOMIC DNA]</scope>
    <source>
        <strain evidence="3 4">ARSEF 6962</strain>
    </source>
</reference>
<dbReference type="GeneID" id="63714845"/>
<evidence type="ECO:0000256" key="2">
    <source>
        <dbReference type="SAM" id="SignalP"/>
    </source>
</evidence>
<dbReference type="RefSeq" id="XP_040660413.1">
    <property type="nucleotide sequence ID" value="XM_040799530.1"/>
</dbReference>
<evidence type="ECO:0000313" key="3">
    <source>
        <dbReference type="EMBL" id="KYK61061.1"/>
    </source>
</evidence>
<evidence type="ECO:0000256" key="1">
    <source>
        <dbReference type="SAM" id="MobiDB-lite"/>
    </source>
</evidence>
<dbReference type="SUPFAM" id="SSF55486">
    <property type="entry name" value="Metalloproteases ('zincins'), catalytic domain"/>
    <property type="match status" value="1"/>
</dbReference>
<dbReference type="AlphaFoldDB" id="A0A151GVG2"/>
<comment type="caution">
    <text evidence="3">The sequence shown here is derived from an EMBL/GenBank/DDBJ whole genome shotgun (WGS) entry which is preliminary data.</text>
</comment>
<dbReference type="Gene3D" id="3.40.390.10">
    <property type="entry name" value="Collagenase (Catalytic Domain)"/>
    <property type="match status" value="1"/>
</dbReference>
<organism evidence="3 4">
    <name type="scientific">Drechmeria coniospora</name>
    <name type="common">Nematophagous fungus</name>
    <name type="synonym">Meria coniospora</name>
    <dbReference type="NCBI Taxonomy" id="98403"/>
    <lineage>
        <taxon>Eukaryota</taxon>
        <taxon>Fungi</taxon>
        <taxon>Dikarya</taxon>
        <taxon>Ascomycota</taxon>
        <taxon>Pezizomycotina</taxon>
        <taxon>Sordariomycetes</taxon>
        <taxon>Hypocreomycetidae</taxon>
        <taxon>Hypocreales</taxon>
        <taxon>Ophiocordycipitaceae</taxon>
        <taxon>Drechmeria</taxon>
    </lineage>
</organism>
<keyword evidence="2" id="KW-0732">Signal</keyword>
<evidence type="ECO:0000313" key="4">
    <source>
        <dbReference type="Proteomes" id="UP000076580"/>
    </source>
</evidence>
<feature type="chain" id="PRO_5007581035" description="Peptidase M43 pregnancy-associated plasma-A domain-containing protein" evidence="2">
    <location>
        <begin position="17"/>
        <end position="273"/>
    </location>
</feature>
<dbReference type="InParanoid" id="A0A151GVG2"/>
<feature type="region of interest" description="Disordered" evidence="1">
    <location>
        <begin position="241"/>
        <end position="273"/>
    </location>
</feature>
<feature type="signal peptide" evidence="2">
    <location>
        <begin position="1"/>
        <end position="16"/>
    </location>
</feature>
<evidence type="ECO:0008006" key="5">
    <source>
        <dbReference type="Google" id="ProtNLM"/>
    </source>
</evidence>
<dbReference type="GO" id="GO:0008237">
    <property type="term" value="F:metallopeptidase activity"/>
    <property type="evidence" value="ECO:0007669"/>
    <property type="project" value="InterPro"/>
</dbReference>
<keyword evidence="4" id="KW-1185">Reference proteome</keyword>
<dbReference type="InterPro" id="IPR024079">
    <property type="entry name" value="MetalloPept_cat_dom_sf"/>
</dbReference>
<sequence>MRSLFIASLMAVAARASNQGESGLAVGTGIEMYHFAVAVALCCPQGVRCGTEADVVSAIEALNAEFEPLRVDFELARLHKFSDVDCLHTKVNEQQAAEILARVHVGGSSTLNVLYLPTALEIYLSGGYAINPPEDPQLRIDQNLEKMDGVRISMNNLYDWKHKEHGKIDPNPHLLPHEVGHWLGLGHDKFTIANLMHPSVGPTYMVDYCFRSDQASQLRTMARRRLAEEVVAIMVQGVMEKGDEKAEDEESQLVTAEEPSLAFPHSADPPRRL</sequence>
<protein>
    <recommendedName>
        <fullName evidence="5">Peptidase M43 pregnancy-associated plasma-A domain-containing protein</fullName>
    </recommendedName>
</protein>